<dbReference type="InterPro" id="IPR016166">
    <property type="entry name" value="FAD-bd_PCMH"/>
</dbReference>
<proteinExistence type="predicted"/>
<name>A0AAX3WQP1_METEX</name>
<dbReference type="GO" id="GO:0003824">
    <property type="term" value="F:catalytic activity"/>
    <property type="evidence" value="ECO:0007669"/>
    <property type="project" value="InterPro"/>
</dbReference>
<dbReference type="SUPFAM" id="SSF56176">
    <property type="entry name" value="FAD-binding/transporter-associated domain-like"/>
    <property type="match status" value="1"/>
</dbReference>
<evidence type="ECO:0000313" key="5">
    <source>
        <dbReference type="Proteomes" id="UP001223720"/>
    </source>
</evidence>
<protein>
    <submittedName>
        <fullName evidence="4">FAD-binding protein</fullName>
    </submittedName>
</protein>
<dbReference type="SUPFAM" id="SSF55103">
    <property type="entry name" value="FAD-linked oxidases, C-terminal domain"/>
    <property type="match status" value="1"/>
</dbReference>
<sequence>MILSPRDETDAAEIVRDALGSRQGLAIVGGGSRAGLGHPATVNHGLSTGRLTGVTLYEPSEMIVSARAGTPLSEIDRLLAEGGQMLAFEPMDHRPLFGTSGEPSIGAVAACNISGPGRIQAGAARDALLGLRLINGRAETIRSGGRVMKNVTGLDLARLCCGAHGTLGLLTEVTFRTQPKPESSATLVFRGLSDRRGIALLTQALGSAYRASGAAHLPAGITASDALTLLRVDGFAHSVVHRIACLRTLLAAFGDADLVEGNQEAAHWRGIRDVSLLAEPRARAVWRVSLKAVDVPSYVDALATDIAFAHFYDWGGGLVWIAVEDRADGGAGPIRQRLTPFGGHATLVRAPQDVPPHVRRFQPLSDGEMRLSRAVKASFDPHGIFNLGRMYPGR</sequence>
<dbReference type="InterPro" id="IPR036318">
    <property type="entry name" value="FAD-bd_PCMH-like_sf"/>
</dbReference>
<dbReference type="AlphaFoldDB" id="A0AAX3WQP1"/>
<accession>A0AAX3WQP1</accession>
<reference evidence="4" key="1">
    <citation type="journal article" date="2022" name="Biotechnol. Bioprocess Eng.">
        <title>Pan-genome Analysis Reveals Comparative Genomic Features of Central Metabolic Pathways in Methylorubrum extorquens.</title>
        <authorList>
            <person name="Lee G.M."/>
            <person name="Scott-Nevros Z.K."/>
            <person name="Lee S.-M."/>
            <person name="Kim D."/>
        </authorList>
    </citation>
    <scope>NUCLEOTIDE SEQUENCE</scope>
    <source>
        <strain evidence="4">ATCC 55366</strain>
        <plasmid evidence="4">pME152</plasmid>
    </source>
</reference>
<evidence type="ECO:0000256" key="2">
    <source>
        <dbReference type="ARBA" id="ARBA00022827"/>
    </source>
</evidence>
<dbReference type="InterPro" id="IPR006094">
    <property type="entry name" value="Oxid_FAD_bind_N"/>
</dbReference>
<keyword evidence="4" id="KW-0614">Plasmid</keyword>
<organism evidence="4 5">
    <name type="scientific">Methylorubrum extorquens</name>
    <name type="common">Methylobacterium dichloromethanicum</name>
    <name type="synonym">Methylobacterium extorquens</name>
    <dbReference type="NCBI Taxonomy" id="408"/>
    <lineage>
        <taxon>Bacteria</taxon>
        <taxon>Pseudomonadati</taxon>
        <taxon>Pseudomonadota</taxon>
        <taxon>Alphaproteobacteria</taxon>
        <taxon>Hyphomicrobiales</taxon>
        <taxon>Methylobacteriaceae</taxon>
        <taxon>Methylorubrum</taxon>
    </lineage>
</organism>
<geneLocation type="plasmid" evidence="4 5">
    <name>pME152</name>
</geneLocation>
<dbReference type="GO" id="GO:0071949">
    <property type="term" value="F:FAD binding"/>
    <property type="evidence" value="ECO:0007669"/>
    <property type="project" value="InterPro"/>
</dbReference>
<evidence type="ECO:0000256" key="1">
    <source>
        <dbReference type="ARBA" id="ARBA00022630"/>
    </source>
</evidence>
<dbReference type="PANTHER" id="PTHR11748">
    <property type="entry name" value="D-LACTATE DEHYDROGENASE"/>
    <property type="match status" value="1"/>
</dbReference>
<dbReference type="PROSITE" id="PS51387">
    <property type="entry name" value="FAD_PCMH"/>
    <property type="match status" value="1"/>
</dbReference>
<dbReference type="Pfam" id="PF01565">
    <property type="entry name" value="FAD_binding_4"/>
    <property type="match status" value="1"/>
</dbReference>
<evidence type="ECO:0000259" key="3">
    <source>
        <dbReference type="PROSITE" id="PS51387"/>
    </source>
</evidence>
<gene>
    <name evidence="4" type="ORF">KEC54_28690</name>
</gene>
<dbReference type="InterPro" id="IPR016169">
    <property type="entry name" value="FAD-bd_PCMH_sub2"/>
</dbReference>
<dbReference type="Proteomes" id="UP001223720">
    <property type="component" value="Plasmid pME152"/>
</dbReference>
<dbReference type="EMBL" id="CP073634">
    <property type="protein sequence ID" value="WHQ72995.1"/>
    <property type="molecule type" value="Genomic_DNA"/>
</dbReference>
<dbReference type="PANTHER" id="PTHR11748:SF103">
    <property type="entry name" value="GLYCOLATE OXIDASE SUBUNIT GLCE"/>
    <property type="match status" value="1"/>
</dbReference>
<evidence type="ECO:0000313" key="4">
    <source>
        <dbReference type="EMBL" id="WHQ72995.1"/>
    </source>
</evidence>
<dbReference type="InterPro" id="IPR016164">
    <property type="entry name" value="FAD-linked_Oxase-like_C"/>
</dbReference>
<dbReference type="Gene3D" id="3.30.465.10">
    <property type="match status" value="1"/>
</dbReference>
<keyword evidence="1" id="KW-0285">Flavoprotein</keyword>
<keyword evidence="2" id="KW-0274">FAD</keyword>
<feature type="domain" description="FAD-binding PCMH-type" evidence="3">
    <location>
        <begin position="1"/>
        <end position="180"/>
    </location>
</feature>